<keyword evidence="4" id="KW-0378">Hydrolase</keyword>
<dbReference type="RefSeq" id="WP_008862188.1">
    <property type="nucleotide sequence ID" value="NZ_CAXSNY010000006.1"/>
</dbReference>
<keyword evidence="10" id="KW-0732">Signal</keyword>
<keyword evidence="12" id="KW-1185">Reference proteome</keyword>
<accession>K0XJ54</accession>
<comment type="similarity">
    <text evidence="1 9">Belongs to the alkaline phosphatase family.</text>
</comment>
<dbReference type="PANTHER" id="PTHR11596:SF5">
    <property type="entry name" value="ALKALINE PHOSPHATASE"/>
    <property type="match status" value="1"/>
</dbReference>
<evidence type="ECO:0000313" key="11">
    <source>
        <dbReference type="EMBL" id="EJZ63890.1"/>
    </source>
</evidence>
<keyword evidence="6 8" id="KW-0460">Magnesium</keyword>
<feature type="binding site" evidence="8">
    <location>
        <position position="251"/>
    </location>
    <ligand>
        <name>Mg(2+)</name>
        <dbReference type="ChEBI" id="CHEBI:18420"/>
    </ligand>
</feature>
<dbReference type="InterPro" id="IPR017850">
    <property type="entry name" value="Alkaline_phosphatase_core_sf"/>
</dbReference>
<organism evidence="11 12">
    <name type="scientific">Barnesiella intestinihominis YIT 11860</name>
    <dbReference type="NCBI Taxonomy" id="742726"/>
    <lineage>
        <taxon>Bacteria</taxon>
        <taxon>Pseudomonadati</taxon>
        <taxon>Bacteroidota</taxon>
        <taxon>Bacteroidia</taxon>
        <taxon>Bacteroidales</taxon>
        <taxon>Barnesiellaceae</taxon>
        <taxon>Barnesiella</taxon>
    </lineage>
</organism>
<dbReference type="InterPro" id="IPR018299">
    <property type="entry name" value="Alkaline_phosphatase_AS"/>
</dbReference>
<evidence type="ECO:0000256" key="1">
    <source>
        <dbReference type="ARBA" id="ARBA00005984"/>
    </source>
</evidence>
<keyword evidence="5 8" id="KW-0862">Zinc</keyword>
<evidence type="ECO:0000256" key="4">
    <source>
        <dbReference type="ARBA" id="ARBA00022801"/>
    </source>
</evidence>
<dbReference type="PROSITE" id="PS00123">
    <property type="entry name" value="ALKALINE_PHOSPHATASE"/>
    <property type="match status" value="1"/>
</dbReference>
<dbReference type="GO" id="GO:0046872">
    <property type="term" value="F:metal ion binding"/>
    <property type="evidence" value="ECO:0007669"/>
    <property type="project" value="UniProtKB-KW"/>
</dbReference>
<dbReference type="Gene3D" id="1.10.60.40">
    <property type="match status" value="1"/>
</dbReference>
<reference evidence="11 12" key="1">
    <citation type="submission" date="2012-08" db="EMBL/GenBank/DDBJ databases">
        <title>The Genome Sequence of Barnesiella intestinihominis YIT 11860.</title>
        <authorList>
            <consortium name="The Broad Institute Genome Sequencing Platform"/>
            <person name="Earl A."/>
            <person name="Ward D."/>
            <person name="Feldgarden M."/>
            <person name="Gevers D."/>
            <person name="Morotomi M."/>
            <person name="Walker B."/>
            <person name="Young S.K."/>
            <person name="Zeng Q."/>
            <person name="Gargeya S."/>
            <person name="Fitzgerald M."/>
            <person name="Haas B."/>
            <person name="Abouelleil A."/>
            <person name="Alvarado L."/>
            <person name="Arachchi H.M."/>
            <person name="Berlin A.M."/>
            <person name="Chapman S.B."/>
            <person name="Goldberg J."/>
            <person name="Griggs A."/>
            <person name="Gujja S."/>
            <person name="Hansen M."/>
            <person name="Howarth C."/>
            <person name="Imamovic A."/>
            <person name="Larimer J."/>
            <person name="McCowen C."/>
            <person name="Montmayeur A."/>
            <person name="Murphy C."/>
            <person name="Neiman D."/>
            <person name="Pearson M."/>
            <person name="Priest M."/>
            <person name="Roberts A."/>
            <person name="Saif S."/>
            <person name="Shea T."/>
            <person name="Sisk P."/>
            <person name="Sykes S."/>
            <person name="Wortman J."/>
            <person name="Nusbaum C."/>
            <person name="Birren B."/>
        </authorList>
    </citation>
    <scope>NUCLEOTIDE SEQUENCE [LARGE SCALE GENOMIC DNA]</scope>
    <source>
        <strain evidence="11 12">YIT 11860</strain>
    </source>
</reference>
<sequence>MKKTLLFISLLILSVLSTQATRPKYVFYIIGDGMGINQVNGTEMFYGELTSKTGPLPLLFSKFPYTTFVSTYSANRGVTDSAAAGTALACGEKTNNNTIGVDADSLPIYSIAVAAQKKNIPVGIITSGEIDDATPAAFFAHQINRNNRYEIGVDMLAAGFDFYAGDKFTQPSPEGKKSLYDMIPKANYTLALGIQEYNRQSQVASKMILFPQKDFPYAIDRKPGDICLADLTRCAIDFLQQKGNGFFLMIEGSKIDWAGHSRDGATNFREIKDLEESVKLAYDFYRKYPDETLIIVTADHETGGVVLGNGNYSLNLQALQYQTMSGIAFTKEIENLRKQNTEISWETIQKALSHAFGFWSKLDLSPEQEAHLKKIYEETIHNQQGDLIKSLYENNEPIAEAAKTILNEIAEITWSCSSHTAGYVPLYAIGLGAENFQGKLDNTDVPLLIARIAGYE</sequence>
<dbReference type="STRING" id="742726.HMPREF9448_01729"/>
<dbReference type="eggNOG" id="COG1785">
    <property type="taxonomic scope" value="Bacteria"/>
</dbReference>
<feature type="chain" id="PRO_5003841280" description="Alkaline phosphatase" evidence="10">
    <location>
        <begin position="21"/>
        <end position="456"/>
    </location>
</feature>
<evidence type="ECO:0000256" key="7">
    <source>
        <dbReference type="PIRSR" id="PIRSR601952-1"/>
    </source>
</evidence>
<dbReference type="OrthoDB" id="9794455at2"/>
<dbReference type="Gene3D" id="3.40.720.10">
    <property type="entry name" value="Alkaline Phosphatase, subunit A"/>
    <property type="match status" value="1"/>
</dbReference>
<name>K0XJ54_9BACT</name>
<gene>
    <name evidence="11" type="ORF">HMPREF9448_01729</name>
</gene>
<dbReference type="GeneID" id="77848972"/>
<evidence type="ECO:0000313" key="12">
    <source>
        <dbReference type="Proteomes" id="UP000006044"/>
    </source>
</evidence>
<feature type="signal peptide" evidence="10">
    <location>
        <begin position="1"/>
        <end position="20"/>
    </location>
</feature>
<protein>
    <recommendedName>
        <fullName evidence="13">Alkaline phosphatase</fullName>
    </recommendedName>
</protein>
<evidence type="ECO:0000256" key="3">
    <source>
        <dbReference type="ARBA" id="ARBA00022723"/>
    </source>
</evidence>
<evidence type="ECO:0000256" key="8">
    <source>
        <dbReference type="PIRSR" id="PIRSR601952-2"/>
    </source>
</evidence>
<feature type="binding site" evidence="8">
    <location>
        <position position="32"/>
    </location>
    <ligand>
        <name>Zn(2+)</name>
        <dbReference type="ChEBI" id="CHEBI:29105"/>
        <label>2</label>
    </ligand>
</feature>
<dbReference type="SMART" id="SM00098">
    <property type="entry name" value="alkPPc"/>
    <property type="match status" value="1"/>
</dbReference>
<dbReference type="AlphaFoldDB" id="K0XJ54"/>
<dbReference type="EMBL" id="ADLE01000011">
    <property type="protein sequence ID" value="EJZ63890.1"/>
    <property type="molecule type" value="Genomic_DNA"/>
</dbReference>
<dbReference type="SUPFAM" id="SSF53649">
    <property type="entry name" value="Alkaline phosphatase-like"/>
    <property type="match status" value="1"/>
</dbReference>
<keyword evidence="3 8" id="KW-0479">Metal-binding</keyword>
<dbReference type="PRINTS" id="PR00113">
    <property type="entry name" value="ALKPHPHTASE"/>
</dbReference>
<feature type="binding site" evidence="8">
    <location>
        <position position="419"/>
    </location>
    <ligand>
        <name>Zn(2+)</name>
        <dbReference type="ChEBI" id="CHEBI:29105"/>
        <label>2</label>
    </ligand>
</feature>
<feature type="active site" description="Phosphoserine intermediate" evidence="7">
    <location>
        <position position="81"/>
    </location>
</feature>
<dbReference type="PANTHER" id="PTHR11596">
    <property type="entry name" value="ALKALINE PHOSPHATASE"/>
    <property type="match status" value="1"/>
</dbReference>
<feature type="binding site" evidence="8">
    <location>
        <position position="300"/>
    </location>
    <ligand>
        <name>Zn(2+)</name>
        <dbReference type="ChEBI" id="CHEBI:29105"/>
        <label>2</label>
    </ligand>
</feature>
<comment type="cofactor">
    <cofactor evidence="8">
        <name>Mg(2+)</name>
        <dbReference type="ChEBI" id="CHEBI:18420"/>
    </cofactor>
    <text evidence="8">Binds 1 Mg(2+) ion.</text>
</comment>
<feature type="binding site" evidence="8">
    <location>
        <position position="32"/>
    </location>
    <ligand>
        <name>Mg(2+)</name>
        <dbReference type="ChEBI" id="CHEBI:18420"/>
    </ligand>
</feature>
<evidence type="ECO:0000256" key="10">
    <source>
        <dbReference type="SAM" id="SignalP"/>
    </source>
</evidence>
<feature type="binding site" evidence="8">
    <location>
        <position position="132"/>
    </location>
    <ligand>
        <name>Mg(2+)</name>
        <dbReference type="ChEBI" id="CHEBI:18420"/>
    </ligand>
</feature>
<dbReference type="HOGENOM" id="CLU_008539_5_0_10"/>
<keyword evidence="2" id="KW-0597">Phosphoprotein</keyword>
<dbReference type="CDD" id="cd16012">
    <property type="entry name" value="ALP"/>
    <property type="match status" value="1"/>
</dbReference>
<evidence type="ECO:0000256" key="9">
    <source>
        <dbReference type="RuleBase" id="RU003946"/>
    </source>
</evidence>
<feature type="binding site" evidence="8">
    <location>
        <position position="260"/>
    </location>
    <ligand>
        <name>Zn(2+)</name>
        <dbReference type="ChEBI" id="CHEBI:29105"/>
        <label>2</label>
    </ligand>
</feature>
<dbReference type="Proteomes" id="UP000006044">
    <property type="component" value="Unassembled WGS sequence"/>
</dbReference>
<dbReference type="PATRIC" id="fig|742726.3.peg.1812"/>
<dbReference type="InterPro" id="IPR001952">
    <property type="entry name" value="Alkaline_phosphatase"/>
</dbReference>
<feature type="binding site" evidence="8">
    <location>
        <position position="134"/>
    </location>
    <ligand>
        <name>Mg(2+)</name>
        <dbReference type="ChEBI" id="CHEBI:18420"/>
    </ligand>
</feature>
<evidence type="ECO:0000256" key="6">
    <source>
        <dbReference type="ARBA" id="ARBA00022842"/>
    </source>
</evidence>
<feature type="binding site" evidence="8">
    <location>
        <position position="299"/>
    </location>
    <ligand>
        <name>Zn(2+)</name>
        <dbReference type="ChEBI" id="CHEBI:29105"/>
        <label>2</label>
    </ligand>
</feature>
<feature type="binding site" evidence="8">
    <location>
        <position position="256"/>
    </location>
    <ligand>
        <name>Zn(2+)</name>
        <dbReference type="ChEBI" id="CHEBI:29105"/>
        <label>2</label>
    </ligand>
</feature>
<evidence type="ECO:0000256" key="2">
    <source>
        <dbReference type="ARBA" id="ARBA00022553"/>
    </source>
</evidence>
<evidence type="ECO:0000256" key="5">
    <source>
        <dbReference type="ARBA" id="ARBA00022833"/>
    </source>
</evidence>
<proteinExistence type="inferred from homology"/>
<dbReference type="Pfam" id="PF00245">
    <property type="entry name" value="Alk_phosphatase"/>
    <property type="match status" value="2"/>
</dbReference>
<comment type="caution">
    <text evidence="11">The sequence shown here is derived from an EMBL/GenBank/DDBJ whole genome shotgun (WGS) entry which is preliminary data.</text>
</comment>
<dbReference type="GO" id="GO:0004035">
    <property type="term" value="F:alkaline phosphatase activity"/>
    <property type="evidence" value="ECO:0007669"/>
    <property type="project" value="TreeGrafter"/>
</dbReference>
<comment type="cofactor">
    <cofactor evidence="8">
        <name>Zn(2+)</name>
        <dbReference type="ChEBI" id="CHEBI:29105"/>
    </cofactor>
    <text evidence="8">Binds 2 Zn(2+) ions.</text>
</comment>
<evidence type="ECO:0008006" key="13">
    <source>
        <dbReference type="Google" id="ProtNLM"/>
    </source>
</evidence>